<keyword evidence="20" id="KW-1185">Reference proteome</keyword>
<dbReference type="InterPro" id="IPR011009">
    <property type="entry name" value="Kinase-like_dom_sf"/>
</dbReference>
<comment type="subunit">
    <text evidence="3">Component of the EKC/KEOPS complex composed of at least BUD32, CGI121, GON7, KAE1 and PCC1; the whole complex dimerizes.</text>
</comment>
<dbReference type="GO" id="GO:0000245">
    <property type="term" value="P:spliceosomal complex assembly"/>
    <property type="evidence" value="ECO:0007669"/>
    <property type="project" value="TreeGrafter"/>
</dbReference>
<keyword evidence="7" id="KW-0723">Serine/threonine-protein kinase</keyword>
<dbReference type="InterPro" id="IPR000719">
    <property type="entry name" value="Prot_kinase_dom"/>
</dbReference>
<organism evidence="19 20">
    <name type="scientific">Aspergillus vadensis (strain CBS 113365 / IMI 142717 / IBT 24658)</name>
    <dbReference type="NCBI Taxonomy" id="1448311"/>
    <lineage>
        <taxon>Eukaryota</taxon>
        <taxon>Fungi</taxon>
        <taxon>Dikarya</taxon>
        <taxon>Ascomycota</taxon>
        <taxon>Pezizomycotina</taxon>
        <taxon>Eurotiomycetes</taxon>
        <taxon>Eurotiomycetidae</taxon>
        <taxon>Eurotiales</taxon>
        <taxon>Aspergillaceae</taxon>
        <taxon>Aspergillus</taxon>
        <taxon>Aspergillus subgen. Circumdati</taxon>
    </lineage>
</organism>
<dbReference type="RefSeq" id="XP_025569092.1">
    <property type="nucleotide sequence ID" value="XM_025709313.1"/>
</dbReference>
<comment type="catalytic activity">
    <reaction evidence="16">
        <text>L-seryl-[protein] + ATP = O-phospho-L-seryl-[protein] + ADP + H(+)</text>
        <dbReference type="Rhea" id="RHEA:17989"/>
        <dbReference type="Rhea" id="RHEA-COMP:9863"/>
        <dbReference type="Rhea" id="RHEA-COMP:11604"/>
        <dbReference type="ChEBI" id="CHEBI:15378"/>
        <dbReference type="ChEBI" id="CHEBI:29999"/>
        <dbReference type="ChEBI" id="CHEBI:30616"/>
        <dbReference type="ChEBI" id="CHEBI:83421"/>
        <dbReference type="ChEBI" id="CHEBI:456216"/>
        <dbReference type="EC" id="2.7.11.1"/>
    </reaction>
</comment>
<dbReference type="PROSITE" id="PS00109">
    <property type="entry name" value="PROTEIN_KINASE_TYR"/>
    <property type="match status" value="1"/>
</dbReference>
<protein>
    <recommendedName>
        <fullName evidence="6">EKC/KEOPS complex subunit BUD32</fullName>
        <ecNumber evidence="4">2.7.11.1</ecNumber>
    </recommendedName>
    <alternativeName>
        <fullName evidence="13 14">Atypical Serine/threonine protein kinase BUD32</fullName>
    </alternativeName>
    <alternativeName>
        <fullName evidence="5">EKC/KEOPS complex subunit bud32</fullName>
    </alternativeName>
</protein>
<keyword evidence="10" id="KW-0418">Kinase</keyword>
<evidence type="ECO:0000256" key="12">
    <source>
        <dbReference type="ARBA" id="ARBA00022895"/>
    </source>
</evidence>
<dbReference type="Pfam" id="PF00069">
    <property type="entry name" value="Pkinase"/>
    <property type="match status" value="1"/>
</dbReference>
<evidence type="ECO:0000256" key="8">
    <source>
        <dbReference type="ARBA" id="ARBA00022679"/>
    </source>
</evidence>
<evidence type="ECO:0000256" key="6">
    <source>
        <dbReference type="ARBA" id="ARBA00019973"/>
    </source>
</evidence>
<keyword evidence="12" id="KW-0779">Telomere</keyword>
<keyword evidence="8" id="KW-0808">Transferase</keyword>
<comment type="function">
    <text evidence="1">Component of the EKC/KEOPS complex that is required for the formation of a threonylcarbamoyl group on adenosine at position 37 (t(6)A37) in tRNAs that read codons beginning with adenine. The complex is probably involved in the transfer of the threonylcarbamoyl moiety of threonylcarbamoyl-AMP (TC-AMP) to the N6 group of A37. BUD32 has ATPase activity in the context of the EKC/KEOPS complex and likely plays a supporting role to the catalytic subunit KAE1. The EKC/KEOPS complex also promotes both telomere uncapping and telomere elongation. The complex is required for efficient recruitment of transcriptional coactivators.</text>
</comment>
<comment type="subcellular location">
    <subcellularLocation>
        <location evidence="2">Chromosome</location>
        <location evidence="2">Telomere</location>
    </subcellularLocation>
</comment>
<evidence type="ECO:0000256" key="9">
    <source>
        <dbReference type="ARBA" id="ARBA00022741"/>
    </source>
</evidence>
<dbReference type="PROSITE" id="PS00107">
    <property type="entry name" value="PROTEIN_KINASE_ATP"/>
    <property type="match status" value="1"/>
</dbReference>
<evidence type="ECO:0000256" key="5">
    <source>
        <dbReference type="ARBA" id="ARBA00013948"/>
    </source>
</evidence>
<keyword evidence="12" id="KW-0158">Chromosome</keyword>
<dbReference type="GO" id="GO:0004674">
    <property type="term" value="F:protein serine/threonine kinase activity"/>
    <property type="evidence" value="ECO:0007669"/>
    <property type="project" value="UniProtKB-KW"/>
</dbReference>
<evidence type="ECO:0000256" key="3">
    <source>
        <dbReference type="ARBA" id="ARBA00011534"/>
    </source>
</evidence>
<evidence type="ECO:0000256" key="14">
    <source>
        <dbReference type="ARBA" id="ARBA00033194"/>
    </source>
</evidence>
<evidence type="ECO:0000313" key="20">
    <source>
        <dbReference type="Proteomes" id="UP000248405"/>
    </source>
</evidence>
<evidence type="ECO:0000256" key="1">
    <source>
        <dbReference type="ARBA" id="ARBA00003747"/>
    </source>
</evidence>
<dbReference type="SMART" id="SM00220">
    <property type="entry name" value="S_TKc"/>
    <property type="match status" value="1"/>
</dbReference>
<gene>
    <name evidence="19" type="ORF">BO88DRAFT_431672</name>
</gene>
<evidence type="ECO:0000313" key="19">
    <source>
        <dbReference type="EMBL" id="PYH75298.1"/>
    </source>
</evidence>
<evidence type="ECO:0000256" key="2">
    <source>
        <dbReference type="ARBA" id="ARBA00004574"/>
    </source>
</evidence>
<evidence type="ECO:0000256" key="17">
    <source>
        <dbReference type="PROSITE-ProRule" id="PRU10141"/>
    </source>
</evidence>
<dbReference type="Gene3D" id="1.10.510.10">
    <property type="entry name" value="Transferase(Phosphotransferase) domain 1"/>
    <property type="match status" value="2"/>
</dbReference>
<dbReference type="PROSITE" id="PS50011">
    <property type="entry name" value="PROTEIN_KINASE_DOM"/>
    <property type="match status" value="1"/>
</dbReference>
<dbReference type="GeneID" id="37213905"/>
<dbReference type="GO" id="GO:0050684">
    <property type="term" value="P:regulation of mRNA processing"/>
    <property type="evidence" value="ECO:0007669"/>
    <property type="project" value="TreeGrafter"/>
</dbReference>
<dbReference type="Proteomes" id="UP000248405">
    <property type="component" value="Unassembled WGS sequence"/>
</dbReference>
<evidence type="ECO:0000256" key="4">
    <source>
        <dbReference type="ARBA" id="ARBA00012513"/>
    </source>
</evidence>
<evidence type="ECO:0000256" key="10">
    <source>
        <dbReference type="ARBA" id="ARBA00022777"/>
    </source>
</evidence>
<dbReference type="OrthoDB" id="5979581at2759"/>
<dbReference type="SUPFAM" id="SSF56112">
    <property type="entry name" value="Protein kinase-like (PK-like)"/>
    <property type="match status" value="1"/>
</dbReference>
<dbReference type="InterPro" id="IPR051334">
    <property type="entry name" value="SRPK"/>
</dbReference>
<dbReference type="PANTHER" id="PTHR47634">
    <property type="entry name" value="PROTEIN KINASE DOMAIN-CONTAINING PROTEIN-RELATED"/>
    <property type="match status" value="1"/>
</dbReference>
<proteinExistence type="predicted"/>
<dbReference type="InterPro" id="IPR008266">
    <property type="entry name" value="Tyr_kinase_AS"/>
</dbReference>
<dbReference type="GO" id="GO:0000781">
    <property type="term" value="C:chromosome, telomeric region"/>
    <property type="evidence" value="ECO:0007669"/>
    <property type="project" value="UniProtKB-SubCell"/>
</dbReference>
<dbReference type="EMBL" id="KZ821614">
    <property type="protein sequence ID" value="PYH75298.1"/>
    <property type="molecule type" value="Genomic_DNA"/>
</dbReference>
<evidence type="ECO:0000256" key="7">
    <source>
        <dbReference type="ARBA" id="ARBA00022527"/>
    </source>
</evidence>
<accession>A0A319CIQ6</accession>
<dbReference type="Gene3D" id="3.30.200.20">
    <property type="entry name" value="Phosphorylase Kinase, domain 1"/>
    <property type="match status" value="1"/>
</dbReference>
<reference evidence="19" key="1">
    <citation type="submission" date="2016-12" db="EMBL/GenBank/DDBJ databases">
        <title>The genomes of Aspergillus section Nigri reveals drivers in fungal speciation.</title>
        <authorList>
            <consortium name="DOE Joint Genome Institute"/>
            <person name="Vesth T.C."/>
            <person name="Nybo J."/>
            <person name="Theobald S."/>
            <person name="Brandl J."/>
            <person name="Frisvad J.C."/>
            <person name="Nielsen K.F."/>
            <person name="Lyhne E.K."/>
            <person name="Kogle M.E."/>
            <person name="Kuo A."/>
            <person name="Riley R."/>
            <person name="Clum A."/>
            <person name="Nolan M."/>
            <person name="Lipzen A."/>
            <person name="Salamov A."/>
            <person name="Henrissat B."/>
            <person name="Wiebenga A."/>
            <person name="De Vries R.P."/>
            <person name="Grigoriev I.V."/>
            <person name="Mortensen U.H."/>
            <person name="Andersen M.R."/>
            <person name="Baker S.E."/>
        </authorList>
    </citation>
    <scope>NUCLEOTIDE SEQUENCE [LARGE SCALE GENOMIC DNA]</scope>
    <source>
        <strain evidence="19">CBS 113365</strain>
    </source>
</reference>
<sequence>MANPWSLCSDYSSRILTRSRFSILAFTRITPFVPDSHTRSRSSTCMSSSKWKCSPRTFPTPGFQLLDPEIKLEEERLPTYAPQKYYPVQRGEIFNDRYQAIAKVGFGVTSTVWFARDLIESTHVILKVYVSGQGRDHELNIYKHIESIDTDHPGKKYIRKLLDYFYINNTQGRHLCLVHQALGLNTFDFLQLKHGHRMTLEGMKQAIRQLLGALDFLHSVAHIIHTDLRLENLLLPAPSPEVLSDFEEQISSKPAPRKVLQDRTIYTSSRFPAGDGLPLLVILKSNWDYKVDIWSVGMVAWDIVSPKTIIQGKIVDDTWDDGAHIAELVALLGPPSPEFVKKANMSWVFWDESGEWKDLVPIPDRSFDKLAADIQGEDVEGFLRWLLLALQWNPEDRPTAVDLLIDPWLMKGLNL</sequence>
<evidence type="ECO:0000256" key="16">
    <source>
        <dbReference type="ARBA" id="ARBA00048679"/>
    </source>
</evidence>
<keyword evidence="9 17" id="KW-0547">Nucleotide-binding</keyword>
<keyword evidence="11 17" id="KW-0067">ATP-binding</keyword>
<feature type="binding site" evidence="17">
    <location>
        <position position="127"/>
    </location>
    <ligand>
        <name>ATP</name>
        <dbReference type="ChEBI" id="CHEBI:30616"/>
    </ligand>
</feature>
<evidence type="ECO:0000256" key="15">
    <source>
        <dbReference type="ARBA" id="ARBA00047899"/>
    </source>
</evidence>
<dbReference type="AlphaFoldDB" id="A0A319CIQ6"/>
<dbReference type="PANTHER" id="PTHR47634:SF9">
    <property type="entry name" value="PROTEIN KINASE DOMAIN-CONTAINING PROTEIN-RELATED"/>
    <property type="match status" value="1"/>
</dbReference>
<dbReference type="EC" id="2.7.11.1" evidence="4"/>
<evidence type="ECO:0000256" key="11">
    <source>
        <dbReference type="ARBA" id="ARBA00022840"/>
    </source>
</evidence>
<comment type="catalytic activity">
    <reaction evidence="15">
        <text>L-threonyl-[protein] + ATP = O-phospho-L-threonyl-[protein] + ADP + H(+)</text>
        <dbReference type="Rhea" id="RHEA:46608"/>
        <dbReference type="Rhea" id="RHEA-COMP:11060"/>
        <dbReference type="Rhea" id="RHEA-COMP:11605"/>
        <dbReference type="ChEBI" id="CHEBI:15378"/>
        <dbReference type="ChEBI" id="CHEBI:30013"/>
        <dbReference type="ChEBI" id="CHEBI:30616"/>
        <dbReference type="ChEBI" id="CHEBI:61977"/>
        <dbReference type="ChEBI" id="CHEBI:456216"/>
        <dbReference type="EC" id="2.7.11.1"/>
    </reaction>
</comment>
<feature type="domain" description="Protein kinase" evidence="18">
    <location>
        <begin position="98"/>
        <end position="409"/>
    </location>
</feature>
<evidence type="ECO:0000259" key="18">
    <source>
        <dbReference type="PROSITE" id="PS50011"/>
    </source>
</evidence>
<dbReference type="GO" id="GO:0005524">
    <property type="term" value="F:ATP binding"/>
    <property type="evidence" value="ECO:0007669"/>
    <property type="project" value="UniProtKB-UniRule"/>
</dbReference>
<evidence type="ECO:0000256" key="13">
    <source>
        <dbReference type="ARBA" id="ARBA00030980"/>
    </source>
</evidence>
<dbReference type="InterPro" id="IPR017441">
    <property type="entry name" value="Protein_kinase_ATP_BS"/>
</dbReference>
<name>A0A319CIQ6_ASPVC</name>